<evidence type="ECO:0000259" key="1">
    <source>
        <dbReference type="Pfam" id="PF24719"/>
    </source>
</evidence>
<dbReference type="AlphaFoldDB" id="A0A4R7ZF20"/>
<comment type="caution">
    <text evidence="2">The sequence shown here is derived from an EMBL/GenBank/DDBJ whole genome shotgun (WGS) entry which is preliminary data.</text>
</comment>
<dbReference type="EMBL" id="SODD01000026">
    <property type="protein sequence ID" value="TDW16237.1"/>
    <property type="molecule type" value="Genomic_DNA"/>
</dbReference>
<dbReference type="Pfam" id="PF24719">
    <property type="entry name" value="Imm33-like"/>
    <property type="match status" value="1"/>
</dbReference>
<gene>
    <name evidence="2" type="ORF">EDD63_1261</name>
</gene>
<feature type="domain" description="Imm33-like" evidence="1">
    <location>
        <begin position="69"/>
        <end position="166"/>
    </location>
</feature>
<dbReference type="Proteomes" id="UP000294743">
    <property type="component" value="Unassembled WGS sequence"/>
</dbReference>
<dbReference type="OrthoDB" id="2838760at2"/>
<organism evidence="2 3">
    <name type="scientific">Breznakia blatticola</name>
    <dbReference type="NCBI Taxonomy" id="1754012"/>
    <lineage>
        <taxon>Bacteria</taxon>
        <taxon>Bacillati</taxon>
        <taxon>Bacillota</taxon>
        <taxon>Erysipelotrichia</taxon>
        <taxon>Erysipelotrichales</taxon>
        <taxon>Erysipelotrichaceae</taxon>
        <taxon>Breznakia</taxon>
    </lineage>
</organism>
<dbReference type="RefSeq" id="WP_134170022.1">
    <property type="nucleotide sequence ID" value="NZ_SODD01000026.1"/>
</dbReference>
<reference evidence="2 3" key="1">
    <citation type="submission" date="2019-03" db="EMBL/GenBank/DDBJ databases">
        <title>Genomic Encyclopedia of Type Strains, Phase IV (KMG-IV): sequencing the most valuable type-strain genomes for metagenomic binning, comparative biology and taxonomic classification.</title>
        <authorList>
            <person name="Goeker M."/>
        </authorList>
    </citation>
    <scope>NUCLEOTIDE SEQUENCE [LARGE SCALE GENOMIC DNA]</scope>
    <source>
        <strain evidence="2 3">DSM 28867</strain>
    </source>
</reference>
<name>A0A4R7ZF20_9FIRM</name>
<dbReference type="InterPro" id="IPR056509">
    <property type="entry name" value="Imm33-like"/>
</dbReference>
<protein>
    <recommendedName>
        <fullName evidence="1">Imm33-like domain-containing protein</fullName>
    </recommendedName>
</protein>
<proteinExistence type="predicted"/>
<keyword evidence="3" id="KW-1185">Reference proteome</keyword>
<evidence type="ECO:0000313" key="3">
    <source>
        <dbReference type="Proteomes" id="UP000294743"/>
    </source>
</evidence>
<accession>A0A4R7ZF20</accession>
<evidence type="ECO:0000313" key="2">
    <source>
        <dbReference type="EMBL" id="TDW16237.1"/>
    </source>
</evidence>
<sequence length="176" mass="20185">MQVNALFGILSTFDEKSLVDNATIEVNWTVYTLKEKDGEFFVKSPNYADNAYEELTDDLTLALWVHLEQFHLLRKLNIEGEAIRFDDKVIYADGAFDANNVYLQRIETSTKGDSGWFIGVRNGDNSKLKACYAYQLLKLNKEFIQYLVLPKNYLVVLENNEVKAILNGDNENITNN</sequence>